<dbReference type="SUPFAM" id="SSF53756">
    <property type="entry name" value="UDP-Glycosyltransferase/glycogen phosphorylase"/>
    <property type="match status" value="1"/>
</dbReference>
<evidence type="ECO:0000313" key="2">
    <source>
        <dbReference type="EMBL" id="CCK75581.1"/>
    </source>
</evidence>
<dbReference type="GO" id="GO:0016758">
    <property type="term" value="F:hexosyltransferase activity"/>
    <property type="evidence" value="ECO:0007669"/>
    <property type="project" value="InterPro"/>
</dbReference>
<dbReference type="Gene3D" id="3.40.50.11190">
    <property type="match status" value="1"/>
</dbReference>
<dbReference type="InterPro" id="IPR007235">
    <property type="entry name" value="Glyco_trans_28_C"/>
</dbReference>
<name>R4YLF7_OLEAN</name>
<reference evidence="2 3" key="1">
    <citation type="journal article" date="2013" name="Nat. Commun.">
        <title>Genome sequence and functional genomic analysis of the oil-degrading bacterium Oleispira antarctica.</title>
        <authorList>
            <person name="Kube M."/>
            <person name="Chernikova T.N."/>
            <person name="Al-Ramahi Y."/>
            <person name="Beloqui A."/>
            <person name="Lopez-Cortez N."/>
            <person name="Guazzaroni M.E."/>
            <person name="Heipieper H.J."/>
            <person name="Klages S."/>
            <person name="Kotsyurbenko O.R."/>
            <person name="Langer I."/>
            <person name="Nechitaylo T.Y."/>
            <person name="Lunsdorf H."/>
            <person name="Fernandez M."/>
            <person name="Juarez S."/>
            <person name="Ciordia S."/>
            <person name="Singer A."/>
            <person name="Kagan O."/>
            <person name="Egorova O."/>
            <person name="Petit P.A."/>
            <person name="Stogios P."/>
            <person name="Kim Y."/>
            <person name="Tchigvintsev A."/>
            <person name="Flick R."/>
            <person name="Denaro R."/>
            <person name="Genovese M."/>
            <person name="Albar J.P."/>
            <person name="Reva O.N."/>
            <person name="Martinez-Gomariz M."/>
            <person name="Tran H."/>
            <person name="Ferrer M."/>
            <person name="Savchenko A."/>
            <person name="Yakunin A.F."/>
            <person name="Yakimov M.M."/>
            <person name="Golyshina O.V."/>
            <person name="Reinhardt R."/>
            <person name="Golyshin P.N."/>
        </authorList>
    </citation>
    <scope>NUCLEOTIDE SEQUENCE [LARGE SCALE GENOMIC DNA]</scope>
</reference>
<dbReference type="HOGENOM" id="CLU_841209_0_0_6"/>
<protein>
    <submittedName>
        <fullName evidence="2">Probable pore coat polysaccharide biosynthesis protein</fullName>
    </submittedName>
</protein>
<accession>R4YLF7</accession>
<gene>
    <name evidence="2" type="primary">spsG</name>
    <name evidence="2" type="ORF">OLEAN_C14050</name>
</gene>
<sequence>MKIDIVTDGNNELGMGHVYQVITLVRYLLNENPKLNIQLYTKSDQAVVKLLRTTNCKVIICVSDCDLYDYLEERKSNSIIFDKLNVSPILAKKIKENINSKLFIFTNLTAANDYADVTLMAGISDNFQNLCRVEEITGKVEFFGPKYWILRPEFLELREASRTIRLVKKVLLIFGGSDPSNFSSKVLENLFEIQTQFNISLVLGVGFNHNEELKEVIQANTSLSKVDVFRSVDNIAEMMVQSDVVFASPGLTYFESLAVGTPVLGFHQNKMQEEVFDKHLPTLGLDDLSKLIGIIENRSFVFPCDSFIKNMEIGQGIKEIIDQILNVS</sequence>
<dbReference type="Proteomes" id="UP000032749">
    <property type="component" value="Chromosome"/>
</dbReference>
<proteinExistence type="predicted"/>
<evidence type="ECO:0000313" key="3">
    <source>
        <dbReference type="Proteomes" id="UP000032749"/>
    </source>
</evidence>
<dbReference type="AlphaFoldDB" id="R4YLF7"/>
<feature type="domain" description="Glycosyl transferase family 28 C-terminal" evidence="1">
    <location>
        <begin position="170"/>
        <end position="263"/>
    </location>
</feature>
<evidence type="ECO:0000259" key="1">
    <source>
        <dbReference type="Pfam" id="PF04101"/>
    </source>
</evidence>
<keyword evidence="3" id="KW-1185">Reference proteome</keyword>
<dbReference type="OrthoDB" id="9788924at2"/>
<dbReference type="EMBL" id="FO203512">
    <property type="protein sequence ID" value="CCK75581.1"/>
    <property type="molecule type" value="Genomic_DNA"/>
</dbReference>
<dbReference type="STRING" id="698738.OLEAN_C14050"/>
<dbReference type="Gene3D" id="3.40.50.2000">
    <property type="entry name" value="Glycogen Phosphorylase B"/>
    <property type="match status" value="1"/>
</dbReference>
<organism evidence="2 3">
    <name type="scientific">Oleispira antarctica RB-8</name>
    <dbReference type="NCBI Taxonomy" id="698738"/>
    <lineage>
        <taxon>Bacteria</taxon>
        <taxon>Pseudomonadati</taxon>
        <taxon>Pseudomonadota</taxon>
        <taxon>Gammaproteobacteria</taxon>
        <taxon>Oceanospirillales</taxon>
        <taxon>Oceanospirillaceae</taxon>
        <taxon>Oleispira</taxon>
    </lineage>
</organism>
<dbReference type="KEGG" id="oai:OLEAN_C14050"/>
<dbReference type="Pfam" id="PF04101">
    <property type="entry name" value="Glyco_tran_28_C"/>
    <property type="match status" value="1"/>
</dbReference>